<proteinExistence type="predicted"/>
<keyword evidence="1" id="KW-0472">Membrane</keyword>
<evidence type="ECO:0000313" key="3">
    <source>
        <dbReference type="Proteomes" id="UP001059209"/>
    </source>
</evidence>
<accession>A0ABY5Y9W7</accession>
<keyword evidence="1" id="KW-1133">Transmembrane helix</keyword>
<keyword evidence="1" id="KW-0812">Transmembrane</keyword>
<reference evidence="2" key="1">
    <citation type="submission" date="2022-09" db="EMBL/GenBank/DDBJ databases">
        <title>Maribacter litopenaei sp. nov., isolated from the intestinal tract of the Pacific White Shrimp, Litopenaeus vannamei.</title>
        <authorList>
            <person name="Kim S.Y."/>
            <person name="Hwang C.Y."/>
        </authorList>
    </citation>
    <scope>NUCLEOTIDE SEQUENCE</scope>
    <source>
        <strain evidence="2">HL-LV01</strain>
    </source>
</reference>
<name>A0ABY5Y9W7_9FLAO</name>
<feature type="transmembrane region" description="Helical" evidence="1">
    <location>
        <begin position="13"/>
        <end position="31"/>
    </location>
</feature>
<gene>
    <name evidence="2" type="ORF">NYZ99_20330</name>
</gene>
<sequence>MNTNKSNKGSLKVYFFSAVIALAVSLGVIGINKLNQEEQIKGVTTVETVQGKHVLYTADDEGNIKPLDFTDTSKKVLDAVVHIKSTQTSPSYGNQGGRELPRPL</sequence>
<dbReference type="EMBL" id="CP104205">
    <property type="protein sequence ID" value="UWX55019.1"/>
    <property type="molecule type" value="Genomic_DNA"/>
</dbReference>
<evidence type="ECO:0000256" key="1">
    <source>
        <dbReference type="SAM" id="Phobius"/>
    </source>
</evidence>
<dbReference type="Proteomes" id="UP001059209">
    <property type="component" value="Chromosome"/>
</dbReference>
<organism evidence="2 3">
    <name type="scientific">Maribacter litopenaei</name>
    <dbReference type="NCBI Taxonomy" id="2976127"/>
    <lineage>
        <taxon>Bacteria</taxon>
        <taxon>Pseudomonadati</taxon>
        <taxon>Bacteroidota</taxon>
        <taxon>Flavobacteriia</taxon>
        <taxon>Flavobacteriales</taxon>
        <taxon>Flavobacteriaceae</taxon>
        <taxon>Maribacter</taxon>
    </lineage>
</organism>
<dbReference type="RefSeq" id="WP_260572871.1">
    <property type="nucleotide sequence ID" value="NZ_CP104205.1"/>
</dbReference>
<evidence type="ECO:0000313" key="2">
    <source>
        <dbReference type="EMBL" id="UWX55019.1"/>
    </source>
</evidence>
<keyword evidence="3" id="KW-1185">Reference proteome</keyword>
<protein>
    <submittedName>
        <fullName evidence="2">Uncharacterized protein</fullName>
    </submittedName>
</protein>